<name>A0AAD7CSB4_MYCRO</name>
<protein>
    <submittedName>
        <fullName evidence="2">Uncharacterized protein</fullName>
    </submittedName>
</protein>
<dbReference type="AlphaFoldDB" id="A0AAD7CSB4"/>
<dbReference type="EMBL" id="JARKIE010000249">
    <property type="protein sequence ID" value="KAJ7661694.1"/>
    <property type="molecule type" value="Genomic_DNA"/>
</dbReference>
<evidence type="ECO:0000313" key="2">
    <source>
        <dbReference type="EMBL" id="KAJ7661694.1"/>
    </source>
</evidence>
<reference evidence="2" key="1">
    <citation type="submission" date="2023-03" db="EMBL/GenBank/DDBJ databases">
        <title>Massive genome expansion in bonnet fungi (Mycena s.s.) driven by repeated elements and novel gene families across ecological guilds.</title>
        <authorList>
            <consortium name="Lawrence Berkeley National Laboratory"/>
            <person name="Harder C.B."/>
            <person name="Miyauchi S."/>
            <person name="Viragh M."/>
            <person name="Kuo A."/>
            <person name="Thoen E."/>
            <person name="Andreopoulos B."/>
            <person name="Lu D."/>
            <person name="Skrede I."/>
            <person name="Drula E."/>
            <person name="Henrissat B."/>
            <person name="Morin E."/>
            <person name="Kohler A."/>
            <person name="Barry K."/>
            <person name="LaButti K."/>
            <person name="Morin E."/>
            <person name="Salamov A."/>
            <person name="Lipzen A."/>
            <person name="Mereny Z."/>
            <person name="Hegedus B."/>
            <person name="Baldrian P."/>
            <person name="Stursova M."/>
            <person name="Weitz H."/>
            <person name="Taylor A."/>
            <person name="Grigoriev I.V."/>
            <person name="Nagy L.G."/>
            <person name="Martin F."/>
            <person name="Kauserud H."/>
        </authorList>
    </citation>
    <scope>NUCLEOTIDE SEQUENCE</scope>
    <source>
        <strain evidence="2">CBHHK067</strain>
    </source>
</reference>
<keyword evidence="1" id="KW-0175">Coiled coil</keyword>
<dbReference type="Proteomes" id="UP001221757">
    <property type="component" value="Unassembled WGS sequence"/>
</dbReference>
<evidence type="ECO:0000313" key="3">
    <source>
        <dbReference type="Proteomes" id="UP001221757"/>
    </source>
</evidence>
<accession>A0AAD7CSB4</accession>
<proteinExistence type="predicted"/>
<feature type="coiled-coil region" evidence="1">
    <location>
        <begin position="10"/>
        <end position="41"/>
    </location>
</feature>
<evidence type="ECO:0000256" key="1">
    <source>
        <dbReference type="SAM" id="Coils"/>
    </source>
</evidence>
<organism evidence="2 3">
    <name type="scientific">Mycena rosella</name>
    <name type="common">Pink bonnet</name>
    <name type="synonym">Agaricus rosellus</name>
    <dbReference type="NCBI Taxonomy" id="1033263"/>
    <lineage>
        <taxon>Eukaryota</taxon>
        <taxon>Fungi</taxon>
        <taxon>Dikarya</taxon>
        <taxon>Basidiomycota</taxon>
        <taxon>Agaricomycotina</taxon>
        <taxon>Agaricomycetes</taxon>
        <taxon>Agaricomycetidae</taxon>
        <taxon>Agaricales</taxon>
        <taxon>Marasmiineae</taxon>
        <taxon>Mycenaceae</taxon>
        <taxon>Mycena</taxon>
    </lineage>
</organism>
<sequence>MAAREKVTTAERAEADADKALLQARAMVREARDHVRFLEREAAEEYVLFFPCCREVC</sequence>
<comment type="caution">
    <text evidence="2">The sequence shown here is derived from an EMBL/GenBank/DDBJ whole genome shotgun (WGS) entry which is preliminary data.</text>
</comment>
<gene>
    <name evidence="2" type="ORF">B0H17DRAFT_1094264</name>
</gene>
<keyword evidence="3" id="KW-1185">Reference proteome</keyword>